<accession>A0A5P2G7X6</accession>
<sequence>MQANLQNYIAQQISENQNIDFTDTRFSIVYGGDINETGVLYNDDFEFFVKINQNKPVDFFEKEVHGLDTLRHAKHTLKIPTPYLHGTWDRYSFLVMEYLQEDYQEHNVSEKLGIGLAELHQNIWDKFGLSENNYLGSQPQDNEPKSNWAEFYAERRLIPMSIRAMNNGYFSNTDMNKMENLCEHLPQIFPNEAPALIHGDLWNGNYGCVVPKQPSIFDPAIYYGNREMDIAMTLLFGGFDAAFYDGYLNTFPLQKGWQSRVEICQLYPLLMHLNHFGRSYYPPIQKVLEPF</sequence>
<dbReference type="PANTHER" id="PTHR12149">
    <property type="entry name" value="FRUCTOSAMINE 3 KINASE-RELATED PROTEIN"/>
    <property type="match status" value="1"/>
</dbReference>
<gene>
    <name evidence="3" type="ORF">E0W69_017595</name>
</gene>
<evidence type="ECO:0000313" key="3">
    <source>
        <dbReference type="EMBL" id="QES90389.1"/>
    </source>
</evidence>
<dbReference type="SUPFAM" id="SSF56112">
    <property type="entry name" value="Protein kinase-like (PK-like)"/>
    <property type="match status" value="1"/>
</dbReference>
<dbReference type="GO" id="GO:0016301">
    <property type="term" value="F:kinase activity"/>
    <property type="evidence" value="ECO:0007669"/>
    <property type="project" value="UniProtKB-UniRule"/>
</dbReference>
<name>A0A5P2G7X6_9BACT</name>
<protein>
    <submittedName>
        <fullName evidence="3">Fructosamine kinase family protein</fullName>
    </submittedName>
</protein>
<dbReference type="OrthoDB" id="5291879at2"/>
<organism evidence="3 4">
    <name type="scientific">Rhizosphaericola mali</name>
    <dbReference type="NCBI Taxonomy" id="2545455"/>
    <lineage>
        <taxon>Bacteria</taxon>
        <taxon>Pseudomonadati</taxon>
        <taxon>Bacteroidota</taxon>
        <taxon>Chitinophagia</taxon>
        <taxon>Chitinophagales</taxon>
        <taxon>Chitinophagaceae</taxon>
        <taxon>Rhizosphaericola</taxon>
    </lineage>
</organism>
<dbReference type="InterPro" id="IPR011009">
    <property type="entry name" value="Kinase-like_dom_sf"/>
</dbReference>
<dbReference type="PANTHER" id="PTHR12149:SF8">
    <property type="entry name" value="PROTEIN-RIBULOSAMINE 3-KINASE"/>
    <property type="match status" value="1"/>
</dbReference>
<proteinExistence type="inferred from homology"/>
<keyword evidence="2" id="KW-0808">Transferase</keyword>
<dbReference type="Gene3D" id="3.30.200.20">
    <property type="entry name" value="Phosphorylase Kinase, domain 1"/>
    <property type="match status" value="1"/>
</dbReference>
<reference evidence="3 4" key="1">
    <citation type="submission" date="2019-09" db="EMBL/GenBank/DDBJ databases">
        <title>Complete genome sequence of Arachidicoccus sp. B3-10 isolated from apple orchard soil.</title>
        <authorList>
            <person name="Kim H.S."/>
            <person name="Han K.-I."/>
            <person name="Suh M.K."/>
            <person name="Lee K.C."/>
            <person name="Eom M.K."/>
            <person name="Kim J.-S."/>
            <person name="Kang S.W."/>
            <person name="Sin Y."/>
            <person name="Lee J.-S."/>
        </authorList>
    </citation>
    <scope>NUCLEOTIDE SEQUENCE [LARGE SCALE GENOMIC DNA]</scope>
    <source>
        <strain evidence="3 4">B3-10</strain>
    </source>
</reference>
<comment type="similarity">
    <text evidence="1 2">Belongs to the fructosamine kinase family.</text>
</comment>
<dbReference type="AlphaFoldDB" id="A0A5P2G7X6"/>
<dbReference type="Proteomes" id="UP000292424">
    <property type="component" value="Chromosome"/>
</dbReference>
<dbReference type="InterPro" id="IPR016477">
    <property type="entry name" value="Fructo-/Ketosamine-3-kinase"/>
</dbReference>
<keyword evidence="2 3" id="KW-0418">Kinase</keyword>
<dbReference type="EMBL" id="CP044016">
    <property type="protein sequence ID" value="QES90389.1"/>
    <property type="molecule type" value="Genomic_DNA"/>
</dbReference>
<dbReference type="RefSeq" id="WP_131331371.1">
    <property type="nucleotide sequence ID" value="NZ_CP044016.1"/>
</dbReference>
<evidence type="ECO:0000256" key="1">
    <source>
        <dbReference type="ARBA" id="ARBA00009460"/>
    </source>
</evidence>
<dbReference type="Pfam" id="PF03881">
    <property type="entry name" value="Fructosamin_kin"/>
    <property type="match status" value="1"/>
</dbReference>
<evidence type="ECO:0000256" key="2">
    <source>
        <dbReference type="PIRNR" id="PIRNR006221"/>
    </source>
</evidence>
<evidence type="ECO:0000313" key="4">
    <source>
        <dbReference type="Proteomes" id="UP000292424"/>
    </source>
</evidence>
<dbReference type="KEGG" id="arac:E0W69_017595"/>
<dbReference type="Gene3D" id="3.90.1200.10">
    <property type="match status" value="1"/>
</dbReference>
<keyword evidence="4" id="KW-1185">Reference proteome</keyword>
<dbReference type="PIRSF" id="PIRSF006221">
    <property type="entry name" value="Ketosamine-3-kinase"/>
    <property type="match status" value="1"/>
</dbReference>